<dbReference type="EMBL" id="LKCN02000002">
    <property type="protein sequence ID" value="RCI15541.1"/>
    <property type="molecule type" value="Genomic_DNA"/>
</dbReference>
<feature type="compositionally biased region" description="Acidic residues" evidence="1">
    <location>
        <begin position="144"/>
        <end position="154"/>
    </location>
</feature>
<protein>
    <recommendedName>
        <fullName evidence="2">G-patch domain-containing protein</fullName>
    </recommendedName>
</protein>
<dbReference type="GO" id="GO:0003676">
    <property type="term" value="F:nucleic acid binding"/>
    <property type="evidence" value="ECO:0007669"/>
    <property type="project" value="InterPro"/>
</dbReference>
<evidence type="ECO:0000313" key="4">
    <source>
        <dbReference type="Proteomes" id="UP000253664"/>
    </source>
</evidence>
<proteinExistence type="predicted"/>
<dbReference type="OrthoDB" id="29523at2759"/>
<sequence>MGILAQRKSRNSRRTISRDPNNSKWMRDTSNYGQKIMRAQGWESGQLLGAQNMATSKLHSQASAACIRVTLKDDLRGLGYNQATKDRVTGLDVFSDVLSRLNGKSEEDVAKKKQERLVLQSNMYLQQKWGVMRFVRGGVLVGDAPEEEGEEEKDDTTQEERREKSEAVEKVKKSKKRKLGDDADSREEKKKRRKEEKRRAAQDGQESNEDKEMMRPGREGCDQSAETEVTMEERRRTKSKSKDKARRSDDKGESKKMKKKKKKKKKQEEEEEEEKQKGRRKDEAEAEVEVEAETGTESEAPRAMAAETTSVTMMRGHRNFARSRFIAAKRQAMMDAQALNQILMIKT</sequence>
<reference evidence="3 4" key="1">
    <citation type="journal article" date="2015" name="BMC Genomics">
        <title>Insights from the genome of Ophiocordyceps polyrhachis-furcata to pathogenicity and host specificity in insect fungi.</title>
        <authorList>
            <person name="Wichadakul D."/>
            <person name="Kobmoo N."/>
            <person name="Ingsriswang S."/>
            <person name="Tangphatsornruang S."/>
            <person name="Chantasingh D."/>
            <person name="Luangsa-ard J.J."/>
            <person name="Eurwilaichitr L."/>
        </authorList>
    </citation>
    <scope>NUCLEOTIDE SEQUENCE [LARGE SCALE GENOMIC DNA]</scope>
    <source>
        <strain evidence="3 4">BCC 54312</strain>
    </source>
</reference>
<feature type="compositionally biased region" description="Basic and acidic residues" evidence="1">
    <location>
        <begin position="179"/>
        <end position="188"/>
    </location>
</feature>
<feature type="region of interest" description="Disordered" evidence="1">
    <location>
        <begin position="142"/>
        <end position="303"/>
    </location>
</feature>
<evidence type="ECO:0000259" key="2">
    <source>
        <dbReference type="PROSITE" id="PS50174"/>
    </source>
</evidence>
<evidence type="ECO:0000256" key="1">
    <source>
        <dbReference type="SAM" id="MobiDB-lite"/>
    </source>
</evidence>
<dbReference type="Proteomes" id="UP000253664">
    <property type="component" value="Unassembled WGS sequence"/>
</dbReference>
<gene>
    <name evidence="3" type="ORF">L249_3392</name>
</gene>
<feature type="compositionally biased region" description="Basic and acidic residues" evidence="1">
    <location>
        <begin position="208"/>
        <end position="221"/>
    </location>
</feature>
<keyword evidence="4" id="KW-1185">Reference proteome</keyword>
<feature type="compositionally biased region" description="Basic and acidic residues" evidence="1">
    <location>
        <begin position="274"/>
        <end position="283"/>
    </location>
</feature>
<name>A0A367LMA8_9HYPO</name>
<dbReference type="PROSITE" id="PS50174">
    <property type="entry name" value="G_PATCH"/>
    <property type="match status" value="1"/>
</dbReference>
<dbReference type="Pfam" id="PF01585">
    <property type="entry name" value="G-patch"/>
    <property type="match status" value="1"/>
</dbReference>
<feature type="compositionally biased region" description="Basic residues" evidence="1">
    <location>
        <begin position="256"/>
        <end position="265"/>
    </location>
</feature>
<feature type="compositionally biased region" description="Acidic residues" evidence="1">
    <location>
        <begin position="284"/>
        <end position="296"/>
    </location>
</feature>
<feature type="compositionally biased region" description="Basic and acidic residues" evidence="1">
    <location>
        <begin position="155"/>
        <end position="171"/>
    </location>
</feature>
<feature type="region of interest" description="Disordered" evidence="1">
    <location>
        <begin position="1"/>
        <end position="28"/>
    </location>
</feature>
<organism evidence="3 4">
    <name type="scientific">Ophiocordyceps polyrhachis-furcata BCC 54312</name>
    <dbReference type="NCBI Taxonomy" id="1330021"/>
    <lineage>
        <taxon>Eukaryota</taxon>
        <taxon>Fungi</taxon>
        <taxon>Dikarya</taxon>
        <taxon>Ascomycota</taxon>
        <taxon>Pezizomycotina</taxon>
        <taxon>Sordariomycetes</taxon>
        <taxon>Hypocreomycetidae</taxon>
        <taxon>Hypocreales</taxon>
        <taxon>Ophiocordycipitaceae</taxon>
        <taxon>Ophiocordyceps</taxon>
    </lineage>
</organism>
<dbReference type="STRING" id="1330021.A0A367LMA8"/>
<feature type="compositionally biased region" description="Basic and acidic residues" evidence="1">
    <location>
        <begin position="231"/>
        <end position="255"/>
    </location>
</feature>
<feature type="compositionally biased region" description="Polar residues" evidence="1">
    <location>
        <begin position="18"/>
        <end position="28"/>
    </location>
</feature>
<dbReference type="InterPro" id="IPR000467">
    <property type="entry name" value="G_patch_dom"/>
</dbReference>
<evidence type="ECO:0000313" key="3">
    <source>
        <dbReference type="EMBL" id="RCI15541.1"/>
    </source>
</evidence>
<comment type="caution">
    <text evidence="3">The sequence shown here is derived from an EMBL/GenBank/DDBJ whole genome shotgun (WGS) entry which is preliminary data.</text>
</comment>
<feature type="domain" description="G-patch" evidence="2">
    <location>
        <begin position="29"/>
        <end position="83"/>
    </location>
</feature>
<accession>A0A367LMA8</accession>
<dbReference type="AlphaFoldDB" id="A0A367LMA8"/>